<dbReference type="EMBL" id="JIBK01000046">
    <property type="protein sequence ID" value="POM84656.1"/>
    <property type="molecule type" value="Genomic_DNA"/>
</dbReference>
<feature type="transmembrane region" description="Helical" evidence="3">
    <location>
        <begin position="145"/>
        <end position="163"/>
    </location>
</feature>
<organism evidence="5 6">
    <name type="scientific">Cryptosporidium meleagridis</name>
    <dbReference type="NCBI Taxonomy" id="93969"/>
    <lineage>
        <taxon>Eukaryota</taxon>
        <taxon>Sar</taxon>
        <taxon>Alveolata</taxon>
        <taxon>Apicomplexa</taxon>
        <taxon>Conoidasida</taxon>
        <taxon>Coccidia</taxon>
        <taxon>Eucoccidiorida</taxon>
        <taxon>Eimeriorina</taxon>
        <taxon>Cryptosporidiidae</taxon>
        <taxon>Cryptosporidium</taxon>
    </lineage>
</organism>
<dbReference type="GO" id="GO:0004430">
    <property type="term" value="F:1-phosphatidylinositol 4-kinase activity"/>
    <property type="evidence" value="ECO:0007669"/>
    <property type="project" value="TreeGrafter"/>
</dbReference>
<keyword evidence="3" id="KW-1133">Transmembrane helix</keyword>
<evidence type="ECO:0000313" key="6">
    <source>
        <dbReference type="Proteomes" id="UP000236928"/>
    </source>
</evidence>
<keyword evidence="3" id="KW-0812">Transmembrane</keyword>
<dbReference type="GO" id="GO:0046854">
    <property type="term" value="P:phosphatidylinositol phosphate biosynthetic process"/>
    <property type="evidence" value="ECO:0007669"/>
    <property type="project" value="InterPro"/>
</dbReference>
<dbReference type="Gene3D" id="3.30.1010.10">
    <property type="entry name" value="Phosphatidylinositol 3-kinase Catalytic Subunit, Chain A, domain 4"/>
    <property type="match status" value="1"/>
</dbReference>
<dbReference type="InterPro" id="IPR000403">
    <property type="entry name" value="PI3/4_kinase_cat_dom"/>
</dbReference>
<dbReference type="GO" id="GO:0016020">
    <property type="term" value="C:membrane"/>
    <property type="evidence" value="ECO:0007669"/>
    <property type="project" value="TreeGrafter"/>
</dbReference>
<evidence type="ECO:0000256" key="2">
    <source>
        <dbReference type="ARBA" id="ARBA00022777"/>
    </source>
</evidence>
<dbReference type="PROSITE" id="PS00916">
    <property type="entry name" value="PI3_4_KINASE_2"/>
    <property type="match status" value="1"/>
</dbReference>
<evidence type="ECO:0000313" key="5">
    <source>
        <dbReference type="EMBL" id="POM84656.1"/>
    </source>
</evidence>
<keyword evidence="1" id="KW-0808">Transferase</keyword>
<dbReference type="CDD" id="cd05167">
    <property type="entry name" value="PI4Kc_III_alpha"/>
    <property type="match status" value="1"/>
</dbReference>
<dbReference type="InterPro" id="IPR036940">
    <property type="entry name" value="PI3/4_kinase_cat_sf"/>
</dbReference>
<dbReference type="InterPro" id="IPR018936">
    <property type="entry name" value="PI3/4_kinase_CS"/>
</dbReference>
<comment type="caution">
    <text evidence="5">The sequence shown here is derived from an EMBL/GenBank/DDBJ whole genome shotgun (WGS) entry which is preliminary data.</text>
</comment>
<sequence>MSFGNKYFWNLEGRDPALALLDLFENGEKYNSLETLVDFLSKNIVLLESMKNNSGSKKEGLFNFLFLFQKLNGRPAENENPEPVPLLSLDLKLADKILVQKALLKDLVFLLGNREFDVFKRLYSLLIKFAPLDLKDLLNNEKNQGSMICIYFTIYFSILLNIFGYENIGDLRKGEEIEELKLNWINKFVSQINDLLDYFIDKKTNLMRIMDINNECLILIFALILYLIISIIDIGNDRVTEFKLVIIKLMKIQLSNLMFNYWYLKILLIIIERIGMDLTVSELVLVILQYQKFIGEQSIKIDNSNSFDKSMNKLGVFEVHIVTHLCRRWVVKEITLKKQLMEFVEQFIFSYGKLKEKKFDDYFLKKEDDLSMLDPINIVFIKLVNLFSRAFGVSMTGIDKEYKHKEIPDSKEIDILVLLNLLEELLQGRRSQKICGLILFDSIRMLVTVLTIIVDHRNFESENYDIKKEIIQNDLIIVNIHKGGWNLEDYKCIDLIEKLFQVITHLIIRYKEDHKELNNSVNTISSVSSSSTGSIFRTTSFDISLFLIVWKNYVTLITGKEYRNDQIILNKSIHLISSYLISRKYKLDMLCEITFSISEYTDNLPILLDEKYSDLIDLWIVLWRNYLNENSHLFYNNRDEVENIFTVPNVNCFFEYLRILDQVVSHNNGISCPGLAISDKESMHTRKFTNKVLELTGIISSILICHKIIHSSDRHNTLMVILSASENPRIMSEYIYKQATNSLQFDGAYIYNCLKFFREKWSSSIKIRVFSLISDLYISIMKQSLFQFIQCLLSNFSVRGGIFEKSFALFKIRGMRGIISEDDFEVLQQKLTNIFSYSNSNLDGDLSSSLIKNEIFFGCYSIDLYYTINNIQKGWQNPSLSITPSSPKTFLNKKRHSSLMITDSEDVYSIINRLNPLFDQLINDDDYLKLFMDTVGKISKCYFYFLFENKSSNSEERNLTDQISNFSAIFGVKFEDEKFMASMNLKNELLKNVSDSNPTEEVILERFNYKFYSQLIIRMIYLCTWMIVDNNYESYKSLSDLFAQKILNGLFGISNDEDGNDTFSYNSSQGNDQFERFKSSLTDYYVLEHYTKFVCIIWSIISSINPESIFKSYIRILQKESLSYYQLYILLVFLIESSDWFIHHGYFQHINLLKILRQVELMTCLSSAYLQVKDKNKEEKSQINTSDLHLKILLVCLIQKSITVEISKGVPLECYKKKHPTISKTNHNDFDIPQIRIYKFNNKFNQRDAYINGGRSMICTSYFLSCRILPYLWSFYENYPTYKDIYTRLLQTSTQLTTYLDNLCVNLYETKNWQGIMNNFNNVNLESSVEIYDNRLIPYNQYIVLEYIWEYFINGNTMISIEKYISALIFSIYNLRKVGFFEVWLLLSLWKRYPARIYRHMMKTNSTWIVPFLMDHLINYSILVKNNYIGISSPKNDLIRVFNNIELENTFSFLLYHYHPQYYHDRMSGKYFWYNASSEQGYLNKINSHNTEIKGLVMNCKYTQGNYQFVLQFHDYLHYIGHSLPFPVVIYLLSNQFSSEKKKFMSNTHHFHNYFHRNLYTSTLIVWSCVRSLLSSQESEWELLLLQYMEIIKSNKRNNQLILTGLLDMALKSTRFSQILCIYTNNPNSPIMNIFQKSLFKECDFLLTYKSTKSVEENIERNEQCQNINGRYEKRNNSEIHGKGVINRLRTVQDSMEGLNLRMSSVSSLINKCFDSISENSENFNRSSLNILQFENKKHSLANVQFSFFYILCQLGEMAKYRNRKEGGLGLPIEEDDNHSALIARLNSKEIAQLKSEIAQDLLAKIKNVIKRKEYKNVPFLNTNMLKSSENKTKLLSIKEINKLKILQSAKNIPYLLSLQLTDHNSDNQDTLVDISKTKPEKDDYELTINLIVKCNDDCRQDVITMQYIHVFQKIFELYNIPVWLYPYRILPMMFKDINNSIIYGGIIEFIEDSISLHEIHELHSEGGLKAYYESTFGGKNSQIKKLENDNVISYEQARYNFISSLAGYSIACYVLQIKDRHNGNILITKNGHIIHIDYGFIFDISPGNNLHFERAAFKVTQEMLDFMDDQVDLFDDLCLSGFLAVREHADLLLSLTQMLINSGIPCFRGETIKKLKERLLLNFSQQQASNIFSKKIHSAHNHITTKGYDLVQFIQQGIK</sequence>
<keyword evidence="2 5" id="KW-0418">Kinase</keyword>
<dbReference type="GO" id="GO:0048015">
    <property type="term" value="P:phosphatidylinositol-mediated signaling"/>
    <property type="evidence" value="ECO:0007669"/>
    <property type="project" value="TreeGrafter"/>
</dbReference>
<dbReference type="Proteomes" id="UP000236928">
    <property type="component" value="Unassembled WGS sequence"/>
</dbReference>
<proteinExistence type="predicted"/>
<dbReference type="InterPro" id="IPR015433">
    <property type="entry name" value="PI3/4_kinase"/>
</dbReference>
<evidence type="ECO:0000259" key="4">
    <source>
        <dbReference type="PROSITE" id="PS50290"/>
    </source>
</evidence>
<dbReference type="GO" id="GO:0005737">
    <property type="term" value="C:cytoplasm"/>
    <property type="evidence" value="ECO:0007669"/>
    <property type="project" value="TreeGrafter"/>
</dbReference>
<dbReference type="PROSITE" id="PS00915">
    <property type="entry name" value="PI3_4_KINASE_1"/>
    <property type="match status" value="1"/>
</dbReference>
<dbReference type="SUPFAM" id="SSF56112">
    <property type="entry name" value="Protein kinase-like (PK-like)"/>
    <property type="match status" value="1"/>
</dbReference>
<evidence type="ECO:0000256" key="1">
    <source>
        <dbReference type="ARBA" id="ARBA00022679"/>
    </source>
</evidence>
<dbReference type="OrthoDB" id="10264149at2759"/>
<keyword evidence="3" id="KW-0472">Membrane</keyword>
<keyword evidence="6" id="KW-1185">Reference proteome</keyword>
<dbReference type="VEuPathDB" id="CryptoDB:CmeUKMEL1_13485"/>
<dbReference type="SMART" id="SM00146">
    <property type="entry name" value="PI3Kc"/>
    <property type="match status" value="1"/>
</dbReference>
<dbReference type="Pfam" id="PF00454">
    <property type="entry name" value="PI3_PI4_kinase"/>
    <property type="match status" value="1"/>
</dbReference>
<evidence type="ECO:0000256" key="3">
    <source>
        <dbReference type="SAM" id="Phobius"/>
    </source>
</evidence>
<dbReference type="PROSITE" id="PS50290">
    <property type="entry name" value="PI3_4_KINASE_3"/>
    <property type="match status" value="1"/>
</dbReference>
<reference evidence="5 6" key="1">
    <citation type="submission" date="2014-04" db="EMBL/GenBank/DDBJ databases">
        <title>Comparative Genomics of Cryptosporidium Species.</title>
        <authorList>
            <person name="Silva J.C."/>
            <person name="Su Q."/>
            <person name="Chalmers R."/>
            <person name="Chibucos M.C."/>
            <person name="Elwin K."/>
            <person name="Godinez A."/>
            <person name="Guo F."/>
            <person name="Huynh K."/>
            <person name="Orvis J."/>
            <person name="Ott S."/>
            <person name="Sadzewicz L."/>
            <person name="Sengamalay N."/>
            <person name="Shetty A."/>
            <person name="Sun M."/>
            <person name="Tallon L."/>
            <person name="Xiao L."/>
            <person name="Zhang H."/>
            <person name="Fraser C.M."/>
            <person name="Zhu G."/>
            <person name="Kissinger J."/>
            <person name="Widmer G."/>
        </authorList>
    </citation>
    <scope>NUCLEOTIDE SEQUENCE [LARGE SCALE GENOMIC DNA]</scope>
    <source>
        <strain evidence="5 6">UKMEL1</strain>
    </source>
</reference>
<feature type="transmembrane region" description="Helical" evidence="3">
    <location>
        <begin position="212"/>
        <end position="232"/>
    </location>
</feature>
<dbReference type="PANTHER" id="PTHR10048">
    <property type="entry name" value="PHOSPHATIDYLINOSITOL KINASE"/>
    <property type="match status" value="1"/>
</dbReference>
<accession>A0A2P4Z3Q7</accession>
<gene>
    <name evidence="5" type="ORF">CmeUKMEL1_13485</name>
</gene>
<name>A0A2P4Z3Q7_9CRYT</name>
<protein>
    <submittedName>
        <fullName evidence="5">Phosphatidylinositol 3-and 4-kinase family protein</fullName>
    </submittedName>
</protein>
<feature type="domain" description="PI3K/PI4K catalytic" evidence="4">
    <location>
        <begin position="1867"/>
        <end position="2145"/>
    </location>
</feature>
<dbReference type="InterPro" id="IPR011009">
    <property type="entry name" value="Kinase-like_dom_sf"/>
</dbReference>
<dbReference type="Gene3D" id="1.10.1070.11">
    <property type="entry name" value="Phosphatidylinositol 3-/4-kinase, catalytic domain"/>
    <property type="match status" value="1"/>
</dbReference>
<dbReference type="PANTHER" id="PTHR10048:SF22">
    <property type="entry name" value="PHOSPHATIDYLINOSITOL 4-KINASE BETA"/>
    <property type="match status" value="1"/>
</dbReference>